<reference evidence="1" key="1">
    <citation type="submission" date="2022-08" db="EMBL/GenBank/DDBJ databases">
        <title>Genome Sequence of Fusarium decemcellulare.</title>
        <authorList>
            <person name="Buettner E."/>
        </authorList>
    </citation>
    <scope>NUCLEOTIDE SEQUENCE</scope>
    <source>
        <strain evidence="1">Babe19</strain>
    </source>
</reference>
<accession>A0ACC1S653</accession>
<sequence>MPLSLTACRRGSGSLLGYLHGRCTDEGGGPQDLVYIGRPTSQALGKYTPCRRLGGLLKETGFTKAYVPAVEDLLDLFLPWLLHQDKPSWALNPGPSSKSELAVFLCLIEESEAIYPLIYILRVSRFGWTNGVCVYWTTPGTSFLVLAQGHIFTPRHTPLVFWQIDCVICFDCALDGLYLFVHEKNGTNEQVLFDKFPVDTAESVIQVAAALSLYTWCCSGTDVNTTLAARRTTLRVDEAHQQDRDFSSSARKETRLSTGFVSCNAYYTLYCAFLKHGLLSGESPTMAYAICSRDAVKQFVAAVNHWRDPQQLAHCAPAHLDNNGSPGLERAQGFHGSSARHQMECRTMRGDNAKAALGHVPHVEPMQGELAVTWVGFATLPVMCCTQRTTGLDIRSTTAPSDLFYMTASALSVLDTDLFISGAGIVFSKFRKMITPNLPKKRLMAAGLLCLSTSRQDEGARGSEVGCNGSLRRELIDDILSPRERKPEDQKHVPHPQGLL</sequence>
<evidence type="ECO:0000313" key="1">
    <source>
        <dbReference type="EMBL" id="KAJ3532932.1"/>
    </source>
</evidence>
<dbReference type="EMBL" id="JANRMS010000913">
    <property type="protein sequence ID" value="KAJ3532932.1"/>
    <property type="molecule type" value="Genomic_DNA"/>
</dbReference>
<name>A0ACC1S653_9HYPO</name>
<gene>
    <name evidence="1" type="ORF">NM208_g8213</name>
</gene>
<comment type="caution">
    <text evidence="1">The sequence shown here is derived from an EMBL/GenBank/DDBJ whole genome shotgun (WGS) entry which is preliminary data.</text>
</comment>
<protein>
    <submittedName>
        <fullName evidence="1">Uncharacterized protein</fullName>
    </submittedName>
</protein>
<organism evidence="1 2">
    <name type="scientific">Fusarium decemcellulare</name>
    <dbReference type="NCBI Taxonomy" id="57161"/>
    <lineage>
        <taxon>Eukaryota</taxon>
        <taxon>Fungi</taxon>
        <taxon>Dikarya</taxon>
        <taxon>Ascomycota</taxon>
        <taxon>Pezizomycotina</taxon>
        <taxon>Sordariomycetes</taxon>
        <taxon>Hypocreomycetidae</taxon>
        <taxon>Hypocreales</taxon>
        <taxon>Nectriaceae</taxon>
        <taxon>Fusarium</taxon>
        <taxon>Fusarium decemcellulare species complex</taxon>
    </lineage>
</organism>
<keyword evidence="2" id="KW-1185">Reference proteome</keyword>
<proteinExistence type="predicted"/>
<dbReference type="Proteomes" id="UP001148629">
    <property type="component" value="Unassembled WGS sequence"/>
</dbReference>
<evidence type="ECO:0000313" key="2">
    <source>
        <dbReference type="Proteomes" id="UP001148629"/>
    </source>
</evidence>